<proteinExistence type="predicted"/>
<dbReference type="Pfam" id="PF16030">
    <property type="entry name" value="GD_N"/>
    <property type="match status" value="1"/>
</dbReference>
<dbReference type="InterPro" id="IPR031986">
    <property type="entry name" value="GD_N"/>
</dbReference>
<reference evidence="4" key="1">
    <citation type="submission" date="2025-08" db="UniProtKB">
        <authorList>
            <consortium name="RefSeq"/>
        </authorList>
    </citation>
    <scope>IDENTIFICATION</scope>
    <source>
        <tissue evidence="4">Whole Larva</tissue>
    </source>
</reference>
<feature type="signal peptide" evidence="1">
    <location>
        <begin position="1"/>
        <end position="18"/>
    </location>
</feature>
<organism evidence="3 4">
    <name type="scientific">Nicrophorus vespilloides</name>
    <name type="common">Boreal carrion beetle</name>
    <dbReference type="NCBI Taxonomy" id="110193"/>
    <lineage>
        <taxon>Eukaryota</taxon>
        <taxon>Metazoa</taxon>
        <taxon>Ecdysozoa</taxon>
        <taxon>Arthropoda</taxon>
        <taxon>Hexapoda</taxon>
        <taxon>Insecta</taxon>
        <taxon>Pterygota</taxon>
        <taxon>Neoptera</taxon>
        <taxon>Endopterygota</taxon>
        <taxon>Coleoptera</taxon>
        <taxon>Polyphaga</taxon>
        <taxon>Staphyliniformia</taxon>
        <taxon>Silphidae</taxon>
        <taxon>Nicrophorinae</taxon>
        <taxon>Nicrophorus</taxon>
    </lineage>
</organism>
<protein>
    <submittedName>
        <fullName evidence="4">Coagulation factor X-like isoform X1</fullName>
    </submittedName>
</protein>
<dbReference type="InterPro" id="IPR043504">
    <property type="entry name" value="Peptidase_S1_PA_chymotrypsin"/>
</dbReference>
<dbReference type="Proteomes" id="UP000695000">
    <property type="component" value="Unplaced"/>
</dbReference>
<gene>
    <name evidence="4" type="primary">LOC108557850</name>
</gene>
<feature type="domain" description="Peptidase S1" evidence="2">
    <location>
        <begin position="291"/>
        <end position="551"/>
    </location>
</feature>
<dbReference type="GeneID" id="108557850"/>
<keyword evidence="3" id="KW-1185">Reference proteome</keyword>
<dbReference type="PROSITE" id="PS50240">
    <property type="entry name" value="TRYPSIN_DOM"/>
    <property type="match status" value="1"/>
</dbReference>
<dbReference type="Gene3D" id="2.40.10.10">
    <property type="entry name" value="Trypsin-like serine proteases"/>
    <property type="match status" value="1"/>
</dbReference>
<dbReference type="PANTHER" id="PTHR24260:SF143">
    <property type="entry name" value="SERINE PROTEASE GD-LIKE PROTEIN"/>
    <property type="match status" value="1"/>
</dbReference>
<dbReference type="Pfam" id="PF00089">
    <property type="entry name" value="Trypsin"/>
    <property type="match status" value="1"/>
</dbReference>
<dbReference type="InterPro" id="IPR051333">
    <property type="entry name" value="CLIP_Serine_Protease"/>
</dbReference>
<dbReference type="SUPFAM" id="SSF50494">
    <property type="entry name" value="Trypsin-like serine proteases"/>
    <property type="match status" value="1"/>
</dbReference>
<name>A0ABM1M627_NICVS</name>
<accession>A0ABM1M627</accession>
<dbReference type="SMART" id="SM00020">
    <property type="entry name" value="Tryp_SPc"/>
    <property type="match status" value="1"/>
</dbReference>
<evidence type="ECO:0000313" key="3">
    <source>
        <dbReference type="Proteomes" id="UP000695000"/>
    </source>
</evidence>
<keyword evidence="1" id="KW-0732">Signal</keyword>
<dbReference type="PRINTS" id="PR00722">
    <property type="entry name" value="CHYMOTRYPSIN"/>
</dbReference>
<dbReference type="InterPro" id="IPR001314">
    <property type="entry name" value="Peptidase_S1A"/>
</dbReference>
<dbReference type="InterPro" id="IPR001254">
    <property type="entry name" value="Trypsin_dom"/>
</dbReference>
<evidence type="ECO:0000259" key="2">
    <source>
        <dbReference type="PROSITE" id="PS50240"/>
    </source>
</evidence>
<dbReference type="CDD" id="cd00190">
    <property type="entry name" value="Tryp_SPc"/>
    <property type="match status" value="1"/>
</dbReference>
<evidence type="ECO:0000256" key="1">
    <source>
        <dbReference type="SAM" id="SignalP"/>
    </source>
</evidence>
<dbReference type="InterPro" id="IPR009003">
    <property type="entry name" value="Peptidase_S1_PA"/>
</dbReference>
<feature type="chain" id="PRO_5045863480" evidence="1">
    <location>
        <begin position="19"/>
        <end position="553"/>
    </location>
</feature>
<sequence>MALKMFIILVLSVCWAEAQMRYPPSPCPSIFHYEPQKERDRWYGVVTLISESDLNGVWLRLIFDKPSLQLGNWFGEIKTSDNKDYLIKNRNHQLKSNMPYSLRFYIKYDPSETMPKLMSIRLNAKTVCPEGESTTPVAITGGQLITSSSIQGVITQEQTPMPVVQPPKEIFARPGGGWFPNRTNIDDDDVFAGDLHIINSRPFQNNNNNNYNDIECGTVVTDRYKRQGNWYHHRAGNPNVQVHYYNEHGQRLQSNRNIIHFVRDVLRGIENYGGSADDEVAPIEHQPKPLITFGQSTKEGEFPWHAALYHERGADLQYICGASLISRNHLITVAHCVTRRKTQSTLDPDSLIVYLGKYYLKKWSNPGIQDSQISMIFPHPEYNSRTYANDIALLKLVNPAVFTDYVRPICLWSEDADLNSVMNKPGTVVGWGFDETGKVTEELTQANMPVVSKETCIYSFPEFFSRFTTKKTYCAGFRNDYVTGTSVCNGDSGGGMIFPKSTSTPSKKMWQLRGLVSISVALQNQFRCDSSHYVVFTDVAKYLDWIKATMLKM</sequence>
<evidence type="ECO:0000313" key="4">
    <source>
        <dbReference type="RefSeq" id="XP_017770027.1"/>
    </source>
</evidence>
<dbReference type="PANTHER" id="PTHR24260">
    <property type="match status" value="1"/>
</dbReference>
<dbReference type="RefSeq" id="XP_017770027.1">
    <property type="nucleotide sequence ID" value="XM_017914538.1"/>
</dbReference>